<gene>
    <name evidence="1" type="ORF">OSB1V03_LOCUS43</name>
</gene>
<keyword evidence="2" id="KW-1185">Reference proteome</keyword>
<dbReference type="EMBL" id="CAJPIZ010000007">
    <property type="protein sequence ID" value="CAG2099972.1"/>
    <property type="molecule type" value="Genomic_DNA"/>
</dbReference>
<organism evidence="1">
    <name type="scientific">Medioppia subpectinata</name>
    <dbReference type="NCBI Taxonomy" id="1979941"/>
    <lineage>
        <taxon>Eukaryota</taxon>
        <taxon>Metazoa</taxon>
        <taxon>Ecdysozoa</taxon>
        <taxon>Arthropoda</taxon>
        <taxon>Chelicerata</taxon>
        <taxon>Arachnida</taxon>
        <taxon>Acari</taxon>
        <taxon>Acariformes</taxon>
        <taxon>Sarcoptiformes</taxon>
        <taxon>Oribatida</taxon>
        <taxon>Brachypylina</taxon>
        <taxon>Oppioidea</taxon>
        <taxon>Oppiidae</taxon>
        <taxon>Medioppia</taxon>
    </lineage>
</organism>
<name>A0A7R9PST4_9ACAR</name>
<proteinExistence type="predicted"/>
<accession>A0A7R9PST4</accession>
<dbReference type="Proteomes" id="UP000759131">
    <property type="component" value="Unassembled WGS sequence"/>
</dbReference>
<evidence type="ECO:0000313" key="1">
    <source>
        <dbReference type="EMBL" id="CAD7619542.1"/>
    </source>
</evidence>
<evidence type="ECO:0000313" key="2">
    <source>
        <dbReference type="Proteomes" id="UP000759131"/>
    </source>
</evidence>
<reference evidence="1" key="1">
    <citation type="submission" date="2020-11" db="EMBL/GenBank/DDBJ databases">
        <authorList>
            <person name="Tran Van P."/>
        </authorList>
    </citation>
    <scope>NUCLEOTIDE SEQUENCE</scope>
</reference>
<sequence>MIILMKTSDKLKKMDNLRPPKGTLDLGPQESIIKNKIIDMCLKYTMDCQSKPQHLNYGVICRIRSIKSAMYIDEIIHPKADYENSHKLISTSVEII</sequence>
<dbReference type="EMBL" id="OC854582">
    <property type="protein sequence ID" value="CAD7619542.1"/>
    <property type="molecule type" value="Genomic_DNA"/>
</dbReference>
<protein>
    <submittedName>
        <fullName evidence="1">Uncharacterized protein</fullName>
    </submittedName>
</protein>
<dbReference type="AlphaFoldDB" id="A0A7R9PST4"/>